<sequence>MNKNIKLAVAGAVLAMSATAANAGIIIPAGEWTLDVNGNVNAFAIMGSAKDSNVISGGGLALTKDAASEKSNNSINTGLLPAWLGFTGTTRQNDTDVSFTISMQPNVSSNGSAGDSAAPATLFRQANFTFGDKSWGSIKLGKDIGIFASNAILNDMTLLGVGGQGVATSGHSTTLGGIGTGYIYAAWKGQVAYTTPNFNGFQATVGLTNPNQGIASVGTLTTGTAASTLNQDRFGLEAQANYSFAQDNFSGKIWVGGASYKVKPTSTLEYTASAGDIGMNLNAGGVGLTAYYYKGDGVGTTFMHSNSVSVGGQKRDSDGGYLQATYVLPTKTKVGIAYGVSKLDLATGETALSTTVKENERFTAGLYHPLTKHLNLVAEYNKIESTGQTNLKNTSDAVSLGGILFF</sequence>
<protein>
    <submittedName>
        <fullName evidence="2">Porin</fullName>
    </submittedName>
</protein>
<feature type="signal peptide" evidence="1">
    <location>
        <begin position="1"/>
        <end position="23"/>
    </location>
</feature>
<accession>A0ABX5VVU7</accession>
<reference evidence="2 3" key="1">
    <citation type="journal article" date="2019" name="ISME J.">
        <title>Evolution in action: habitat transition from sediment to the pelagial leads to genome streamlining in Methylophilaceae.</title>
        <authorList>
            <person name="Salcher M."/>
            <person name="Schaefle D."/>
            <person name="Kaspar M."/>
            <person name="Neuenschwander S.M."/>
            <person name="Ghai R."/>
        </authorList>
    </citation>
    <scope>NUCLEOTIDE SEQUENCE [LARGE SCALE GENOMIC DNA]</scope>
    <source>
        <strain evidence="2 3">MMS-VI-25</strain>
    </source>
</reference>
<name>A0ABX5VVU7_9PROT</name>
<keyword evidence="3" id="KW-1185">Reference proteome</keyword>
<dbReference type="RefSeq" id="WP_139884783.1">
    <property type="nucleotide sequence ID" value="NZ_CP040973.1"/>
</dbReference>
<keyword evidence="1" id="KW-0732">Signal</keyword>
<proteinExistence type="predicted"/>
<dbReference type="InterPro" id="IPR023614">
    <property type="entry name" value="Porin_dom_sf"/>
</dbReference>
<evidence type="ECO:0000256" key="1">
    <source>
        <dbReference type="SAM" id="SignalP"/>
    </source>
</evidence>
<feature type="chain" id="PRO_5046522911" evidence="1">
    <location>
        <begin position="24"/>
        <end position="406"/>
    </location>
</feature>
<dbReference type="SUPFAM" id="SSF56935">
    <property type="entry name" value="Porins"/>
    <property type="match status" value="1"/>
</dbReference>
<dbReference type="Proteomes" id="UP000312702">
    <property type="component" value="Chromosome"/>
</dbReference>
<evidence type="ECO:0000313" key="3">
    <source>
        <dbReference type="Proteomes" id="UP000312702"/>
    </source>
</evidence>
<dbReference type="Gene3D" id="2.40.160.10">
    <property type="entry name" value="Porin"/>
    <property type="match status" value="1"/>
</dbReference>
<dbReference type="EMBL" id="CP040973">
    <property type="protein sequence ID" value="QDC61720.1"/>
    <property type="molecule type" value="Genomic_DNA"/>
</dbReference>
<gene>
    <name evidence="2" type="ORF">FIT74_06215</name>
</gene>
<evidence type="ECO:0000313" key="2">
    <source>
        <dbReference type="EMBL" id="QDC61720.1"/>
    </source>
</evidence>
<organism evidence="2 3">
    <name type="scientific">Candidatus Methylopumilus universalis</name>
    <dbReference type="NCBI Taxonomy" id="2588536"/>
    <lineage>
        <taxon>Bacteria</taxon>
        <taxon>Pseudomonadati</taxon>
        <taxon>Pseudomonadota</taxon>
        <taxon>Betaproteobacteria</taxon>
        <taxon>Nitrosomonadales</taxon>
        <taxon>Methylophilaceae</taxon>
        <taxon>Candidatus Methylopumilus</taxon>
    </lineage>
</organism>